<dbReference type="SUPFAM" id="SSF48452">
    <property type="entry name" value="TPR-like"/>
    <property type="match status" value="2"/>
</dbReference>
<keyword evidence="3" id="KW-1133">Transmembrane helix</keyword>
<dbReference type="Gene3D" id="1.25.40.10">
    <property type="entry name" value="Tetratricopeptide repeat domain"/>
    <property type="match status" value="3"/>
</dbReference>
<dbReference type="InterPro" id="IPR051012">
    <property type="entry name" value="CellSynth/LPSAsmb/PSIAsmb"/>
</dbReference>
<dbReference type="Pfam" id="PF13429">
    <property type="entry name" value="TPR_15"/>
    <property type="match status" value="1"/>
</dbReference>
<protein>
    <submittedName>
        <fullName evidence="5">Tetratricopeptide repeat-containing protein</fullName>
    </submittedName>
</protein>
<gene>
    <name evidence="5" type="ORF">SAMN02745213_02153</name>
</gene>
<evidence type="ECO:0000313" key="6">
    <source>
        <dbReference type="Proteomes" id="UP000242432"/>
    </source>
</evidence>
<accession>A0A1T4VVI9</accession>
<evidence type="ECO:0000256" key="3">
    <source>
        <dbReference type="SAM" id="Phobius"/>
    </source>
</evidence>
<dbReference type="PANTHER" id="PTHR45586:SF1">
    <property type="entry name" value="LIPOPOLYSACCHARIDE ASSEMBLY PROTEIN B"/>
    <property type="match status" value="1"/>
</dbReference>
<keyword evidence="3" id="KW-0472">Membrane</keyword>
<evidence type="ECO:0000259" key="4">
    <source>
        <dbReference type="Pfam" id="PF24604"/>
    </source>
</evidence>
<sequence>MKLTKQKRKSAPLLSKTTIAILIVGAVGAVYVLSPTSTTLEKKISDTSSPEVSLNYLQELEKLNPDDPMIPYLKAKLLYEKGNYNDVIELLAPEIKEDPDHRALDTFILYLKTKVALAGTIDNKSKEKTLTEVNAELNALLNRNFTTEQIKEIVKICYQIPDVEKAYTYICKIENPDYETMNEIYSLALQTGHYDKAIEFKKNLFLHEESKENYEPLFSLYLQAFDKDMFSAFLKEYDGKLRDDSDFIKAEIDTATKLGLYEETFGLIEHLCEKEPSFANKMVLAENCVSRKDLDKAVSIFEELHESDITPEDKKREITVRLHDLYKWKGALEGAQRISYELLESDPTQAEVLSGVEESRSLSDLEGMDNFYKKAFEAGYLTSEQYDDFVDVVEKAEGSKEALSMINKLLEDNSGNSTLISHKIRLESYFNEYNNVTSAFENLIKLRKPTAKEAMYAANAYVMQGNDKKALEALTAVDKWEEQNDEYMVMVSSLSWTCDDDTLASMSQNVLLDRNSMEADSYKLLNSIEITPDNIDKLISYYEAKHDFTIMSELLSHSAGKSDYALMQRLLDVIKKQDESCYASTDVLSYRATLAMYKRDFKEAKRIYEKLLKNNPSSLEAIDGLCNIALMNGDKKEADALYHKYKKMFASNPAAWQMAAYLASSLGYGMESKVWYELYLSNATSPSAVDLLSYAEVLSDLGYSDKAYRIRKYVVDVKTEELLNLNDSNVTLASLVSTFISKSLGEDIIRNELKSSESSALGIQLMTSLLERNDIKSAIYFKKRSSLANVVLSDSQELILAVRTKDKEKIKDLLERGVGIRESEKYDALEKISKRLEAYQLAQNTVGVTPYSDVNKALRGQMAANNQILSSNVMAVIHSQPLWGLQSYAAYYHAPYSLGQFAVATIYQHSKAPDAMAISKLKSEKRIIGKISYEQEKYELSSSADLADGAADDRLGLKIDYLFKLDERYSVSLSGALNQHSNISHMMTVLGKDNYAEMRLSASPWNREYFSLTSRIHNYKTRYNENLGSGYDLEFMAMTPVFNSDPALYGYTSWLYQNNNPSDNALRDTNRLNGSLNDDSVQSLSSESFISKQYKHLAFGMTTNHGDPGIPGPSVPSPRFLLDVFTGYNFTEKKIDACASAGVGISLFKAQDELFIKSSVQSADKQGNKSLSLTFGYSMVF</sequence>
<proteinExistence type="predicted"/>
<dbReference type="Pfam" id="PF24604">
    <property type="entry name" value="B-barrel_PelB_C"/>
    <property type="match status" value="1"/>
</dbReference>
<keyword evidence="6" id="KW-1185">Reference proteome</keyword>
<evidence type="ECO:0000256" key="2">
    <source>
        <dbReference type="ARBA" id="ARBA00022803"/>
    </source>
</evidence>
<dbReference type="PANTHER" id="PTHR45586">
    <property type="entry name" value="TPR REPEAT-CONTAINING PROTEIN PA4667"/>
    <property type="match status" value="1"/>
</dbReference>
<reference evidence="6" key="1">
    <citation type="submission" date="2017-02" db="EMBL/GenBank/DDBJ databases">
        <authorList>
            <person name="Varghese N."/>
            <person name="Submissions S."/>
        </authorList>
    </citation>
    <scope>NUCLEOTIDE SEQUENCE [LARGE SCALE GENOMIC DNA]</scope>
    <source>
        <strain evidence="6">DSM 3072</strain>
    </source>
</reference>
<keyword evidence="3" id="KW-0812">Transmembrane</keyword>
<dbReference type="RefSeq" id="WP_078929457.1">
    <property type="nucleotide sequence ID" value="NZ_FUXX01000054.1"/>
</dbReference>
<keyword evidence="2" id="KW-0802">TPR repeat</keyword>
<name>A0A1T4VVI9_9GAMM</name>
<dbReference type="AlphaFoldDB" id="A0A1T4VVI9"/>
<keyword evidence="1" id="KW-0677">Repeat</keyword>
<dbReference type="InterPro" id="IPR011990">
    <property type="entry name" value="TPR-like_helical_dom_sf"/>
</dbReference>
<feature type="transmembrane region" description="Helical" evidence="3">
    <location>
        <begin position="12"/>
        <end position="33"/>
    </location>
</feature>
<evidence type="ECO:0000313" key="5">
    <source>
        <dbReference type="EMBL" id="SKA69030.1"/>
    </source>
</evidence>
<dbReference type="Proteomes" id="UP000242432">
    <property type="component" value="Unassembled WGS sequence"/>
</dbReference>
<evidence type="ECO:0000256" key="1">
    <source>
        <dbReference type="ARBA" id="ARBA00022737"/>
    </source>
</evidence>
<organism evidence="5 6">
    <name type="scientific">Succinivibrio dextrinosolvens DSM 3072</name>
    <dbReference type="NCBI Taxonomy" id="1123324"/>
    <lineage>
        <taxon>Bacteria</taxon>
        <taxon>Pseudomonadati</taxon>
        <taxon>Pseudomonadota</taxon>
        <taxon>Gammaproteobacteria</taxon>
        <taxon>Aeromonadales</taxon>
        <taxon>Succinivibrionaceae</taxon>
        <taxon>Succinivibrio</taxon>
    </lineage>
</organism>
<dbReference type="EMBL" id="FUXX01000054">
    <property type="protein sequence ID" value="SKA69030.1"/>
    <property type="molecule type" value="Genomic_DNA"/>
</dbReference>
<feature type="domain" description="PelB C-terminal" evidence="4">
    <location>
        <begin position="909"/>
        <end position="1176"/>
    </location>
</feature>
<dbReference type="InterPro" id="IPR057306">
    <property type="entry name" value="B-barrel_PelB_C"/>
</dbReference>